<proteinExistence type="predicted"/>
<gene>
    <name evidence="1" type="ORF">pC5.8a_198</name>
</gene>
<geneLocation type="plasmid" evidence="1">
    <name>pColt5.8a</name>
</geneLocation>
<protein>
    <submittedName>
        <fullName evidence="1">Uncharacterized protein</fullName>
    </submittedName>
</protein>
<reference evidence="1" key="1">
    <citation type="submission" date="2018-12" db="EMBL/GenBank/DDBJ databases">
        <title>Three Rhizobium rhizogenes strains isolated from the same crown gall tumor carry diverse plasmids.</title>
        <authorList>
            <person name="Pulawska J."/>
            <person name="Kuzmanovic N."/>
        </authorList>
    </citation>
    <scope>NUCLEOTIDE SEQUENCE</scope>
    <source>
        <strain evidence="1">Colt5.8</strain>
        <plasmid evidence="1">pColt5.8a</plasmid>
    </source>
</reference>
<accession>A0A7S4ZTB4</accession>
<name>A0A7S4ZTB4_RHIRH</name>
<keyword evidence="1" id="KW-0614">Plasmid</keyword>
<organism evidence="1">
    <name type="scientific">Rhizobium rhizogenes</name>
    <name type="common">Agrobacterium rhizogenes</name>
    <dbReference type="NCBI Taxonomy" id="359"/>
    <lineage>
        <taxon>Bacteria</taxon>
        <taxon>Pseudomonadati</taxon>
        <taxon>Pseudomonadota</taxon>
        <taxon>Alphaproteobacteria</taxon>
        <taxon>Hyphomicrobiales</taxon>
        <taxon>Rhizobiaceae</taxon>
        <taxon>Rhizobium/Agrobacterium group</taxon>
        <taxon>Rhizobium</taxon>
    </lineage>
</organism>
<dbReference type="AlphaFoldDB" id="A0A7S4ZTB4"/>
<sequence length="41" mass="4410">MRNGARSGSLTAERKALIFQSNLKEKVGTNDIDDPLCGSCL</sequence>
<dbReference type="EMBL" id="MK318971">
    <property type="protein sequence ID" value="QCL09690.1"/>
    <property type="molecule type" value="Genomic_DNA"/>
</dbReference>
<evidence type="ECO:0000313" key="1">
    <source>
        <dbReference type="EMBL" id="QCL09690.1"/>
    </source>
</evidence>